<accession>A0ABQ8ZPU0</accession>
<comment type="caution">
    <text evidence="1">The sequence shown here is derived from an EMBL/GenBank/DDBJ whole genome shotgun (WGS) entry which is preliminary data.</text>
</comment>
<name>A0ABQ8ZPU0_9ROSI</name>
<dbReference type="Proteomes" id="UP001141253">
    <property type="component" value="Chromosome 16"/>
</dbReference>
<proteinExistence type="predicted"/>
<evidence type="ECO:0000313" key="1">
    <source>
        <dbReference type="EMBL" id="KAJ6303881.1"/>
    </source>
</evidence>
<dbReference type="EMBL" id="JAPFFI010000027">
    <property type="protein sequence ID" value="KAJ6303881.1"/>
    <property type="molecule type" value="Genomic_DNA"/>
</dbReference>
<organism evidence="1 2">
    <name type="scientific">Salix suchowensis</name>
    <dbReference type="NCBI Taxonomy" id="1278906"/>
    <lineage>
        <taxon>Eukaryota</taxon>
        <taxon>Viridiplantae</taxon>
        <taxon>Streptophyta</taxon>
        <taxon>Embryophyta</taxon>
        <taxon>Tracheophyta</taxon>
        <taxon>Spermatophyta</taxon>
        <taxon>Magnoliopsida</taxon>
        <taxon>eudicotyledons</taxon>
        <taxon>Gunneridae</taxon>
        <taxon>Pentapetalae</taxon>
        <taxon>rosids</taxon>
        <taxon>fabids</taxon>
        <taxon>Malpighiales</taxon>
        <taxon>Salicaceae</taxon>
        <taxon>Saliceae</taxon>
        <taxon>Salix</taxon>
    </lineage>
</organism>
<protein>
    <submittedName>
        <fullName evidence="1">Uncharacterized protein</fullName>
    </submittedName>
</protein>
<reference evidence="1" key="1">
    <citation type="submission" date="2022-10" db="EMBL/GenBank/DDBJ databases">
        <authorList>
            <person name="Hyden B.L."/>
            <person name="Feng K."/>
            <person name="Yates T."/>
            <person name="Jawdy S."/>
            <person name="Smart L.B."/>
            <person name="Muchero W."/>
        </authorList>
    </citation>
    <scope>NUCLEOTIDE SEQUENCE</scope>
    <source>
        <tissue evidence="1">Shoot tip</tissue>
    </source>
</reference>
<sequence length="78" mass="8858">MRATHSKPLDRREITFTDPSTMLNSGSLEGLDRVCRVVDVGLGLRNLLRRRCCCYGRLPRPRLRVLQVLVGGAFKVFD</sequence>
<keyword evidence="2" id="KW-1185">Reference proteome</keyword>
<reference evidence="1" key="2">
    <citation type="journal article" date="2023" name="Int. J. Mol. Sci.">
        <title>De Novo Assembly and Annotation of 11 Diverse Shrub Willow (Salix) Genomes Reveals Novel Gene Organization in Sex-Linked Regions.</title>
        <authorList>
            <person name="Hyden B."/>
            <person name="Feng K."/>
            <person name="Yates T.B."/>
            <person name="Jawdy S."/>
            <person name="Cereghino C."/>
            <person name="Smart L.B."/>
            <person name="Muchero W."/>
        </authorList>
    </citation>
    <scope>NUCLEOTIDE SEQUENCE</scope>
    <source>
        <tissue evidence="1">Shoot tip</tissue>
    </source>
</reference>
<evidence type="ECO:0000313" key="2">
    <source>
        <dbReference type="Proteomes" id="UP001141253"/>
    </source>
</evidence>
<gene>
    <name evidence="1" type="ORF">OIU77_017708</name>
</gene>